<feature type="active site" description="Nucleophile" evidence="1">
    <location>
        <position position="48"/>
    </location>
</feature>
<feature type="disulfide bond" evidence="2">
    <location>
        <begin position="207"/>
        <end position="256"/>
    </location>
</feature>
<dbReference type="PATRIC" id="fig|1097667.3.peg.1842"/>
<feature type="domain" description="SGNH hydrolase-type esterase" evidence="3">
    <location>
        <begin position="44"/>
        <end position="288"/>
    </location>
</feature>
<accession>H0E4X4</accession>
<dbReference type="Proteomes" id="UP000005143">
    <property type="component" value="Unassembled WGS sequence"/>
</dbReference>
<protein>
    <submittedName>
        <fullName evidence="4">Putative secreted hydrolase</fullName>
    </submittedName>
</protein>
<feature type="active site" evidence="1">
    <location>
        <position position="281"/>
    </location>
</feature>
<proteinExistence type="predicted"/>
<keyword evidence="4" id="KW-0378">Hydrolase</keyword>
<sequence length="303" mass="31057">MSSLASAPAIRRRTGLIGLILATIVLLLAVGSGPARAADGEYVALGDSYSAGSLILPPASGAPLICGQSARNYPKQVAQALGLSLTDVTCGAASTEHMTFPQYPGVAPQFDALKPDTKVVTLGIGGNDNLLFASAIVTCGGIDILWPGTLFDVGAPCRDSIGAVHLANAAAIESKIAAVVRGIRARSPQAKILVIGYPDLLPQSGRCYPTLPLTSGDIAFLEQLTRRLNTSVQSAAEGNGATYVDTYAQSIGHDACKSASVRWIEPVIPAFSSDTTIVPLHPNAAGMTATAGVVRSAFQAAGF</sequence>
<evidence type="ECO:0000256" key="1">
    <source>
        <dbReference type="PIRSR" id="PIRSR637460-1"/>
    </source>
</evidence>
<reference evidence="4 5" key="1">
    <citation type="journal article" date="2013" name="Biodegradation">
        <title>Quantitative proteomic analysis of ibuprofen-degrading Patulibacter sp. strain I11.</title>
        <authorList>
            <person name="Almeida B."/>
            <person name="Kjeldal H."/>
            <person name="Lolas I."/>
            <person name="Knudsen A.D."/>
            <person name="Carvalho G."/>
            <person name="Nielsen K.L."/>
            <person name="Barreto Crespo M.T."/>
            <person name="Stensballe A."/>
            <person name="Nielsen J.L."/>
        </authorList>
    </citation>
    <scope>NUCLEOTIDE SEQUENCE [LARGE SCALE GENOMIC DNA]</scope>
    <source>
        <strain evidence="4 5">I11</strain>
    </source>
</reference>
<name>H0E4X4_9ACTN</name>
<feature type="disulfide bond" evidence="2">
    <location>
        <begin position="139"/>
        <end position="157"/>
    </location>
</feature>
<evidence type="ECO:0000313" key="5">
    <source>
        <dbReference type="Proteomes" id="UP000005143"/>
    </source>
</evidence>
<dbReference type="EMBL" id="AGUD01000125">
    <property type="protein sequence ID" value="EHN11269.1"/>
    <property type="molecule type" value="Genomic_DNA"/>
</dbReference>
<organism evidence="4 5">
    <name type="scientific">Patulibacter medicamentivorans</name>
    <dbReference type="NCBI Taxonomy" id="1097667"/>
    <lineage>
        <taxon>Bacteria</taxon>
        <taxon>Bacillati</taxon>
        <taxon>Actinomycetota</taxon>
        <taxon>Thermoleophilia</taxon>
        <taxon>Solirubrobacterales</taxon>
        <taxon>Patulibacteraceae</taxon>
        <taxon>Patulibacter</taxon>
    </lineage>
</organism>
<dbReference type="InterPro" id="IPR013830">
    <property type="entry name" value="SGNH_hydro"/>
</dbReference>
<dbReference type="GO" id="GO:0004806">
    <property type="term" value="F:triacylglycerol lipase activity"/>
    <property type="evidence" value="ECO:0007669"/>
    <property type="project" value="TreeGrafter"/>
</dbReference>
<dbReference type="CDD" id="cd01823">
    <property type="entry name" value="SEST_like"/>
    <property type="match status" value="1"/>
</dbReference>
<dbReference type="InterPro" id="IPR037460">
    <property type="entry name" value="SEST-like"/>
</dbReference>
<dbReference type="PANTHER" id="PTHR37981">
    <property type="entry name" value="LIPASE 2"/>
    <property type="match status" value="1"/>
</dbReference>
<evidence type="ECO:0000259" key="3">
    <source>
        <dbReference type="Pfam" id="PF13472"/>
    </source>
</evidence>
<dbReference type="PANTHER" id="PTHR37981:SF1">
    <property type="entry name" value="SGNH HYDROLASE-TYPE ESTERASE DOMAIN-CONTAINING PROTEIN"/>
    <property type="match status" value="1"/>
</dbReference>
<keyword evidence="2" id="KW-1015">Disulfide bond</keyword>
<evidence type="ECO:0000256" key="2">
    <source>
        <dbReference type="PIRSR" id="PIRSR637460-2"/>
    </source>
</evidence>
<dbReference type="AlphaFoldDB" id="H0E4X4"/>
<feature type="disulfide bond" evidence="2">
    <location>
        <begin position="66"/>
        <end position="90"/>
    </location>
</feature>
<gene>
    <name evidence="4" type="ORF">PAI11_18590</name>
</gene>
<dbReference type="GO" id="GO:0019433">
    <property type="term" value="P:triglyceride catabolic process"/>
    <property type="evidence" value="ECO:0007669"/>
    <property type="project" value="TreeGrafter"/>
</dbReference>
<dbReference type="InterPro" id="IPR036514">
    <property type="entry name" value="SGNH_hydro_sf"/>
</dbReference>
<dbReference type="Pfam" id="PF13472">
    <property type="entry name" value="Lipase_GDSL_2"/>
    <property type="match status" value="1"/>
</dbReference>
<keyword evidence="5" id="KW-1185">Reference proteome</keyword>
<comment type="caution">
    <text evidence="4">The sequence shown here is derived from an EMBL/GenBank/DDBJ whole genome shotgun (WGS) entry which is preliminary data.</text>
</comment>
<dbReference type="Gene3D" id="3.40.50.1110">
    <property type="entry name" value="SGNH hydrolase"/>
    <property type="match status" value="1"/>
</dbReference>
<dbReference type="SUPFAM" id="SSF52266">
    <property type="entry name" value="SGNH hydrolase"/>
    <property type="match status" value="1"/>
</dbReference>
<dbReference type="OrthoDB" id="5503950at2"/>
<dbReference type="RefSeq" id="WP_007573738.1">
    <property type="nucleotide sequence ID" value="NZ_AGUD01000125.1"/>
</dbReference>
<evidence type="ECO:0000313" key="4">
    <source>
        <dbReference type="EMBL" id="EHN11269.1"/>
    </source>
</evidence>